<dbReference type="AlphaFoldDB" id="A0A423PWX7"/>
<dbReference type="NCBIfam" id="TIGR00668">
    <property type="entry name" value="apaH"/>
    <property type="match status" value="1"/>
</dbReference>
<dbReference type="InParanoid" id="A0A423PWX7"/>
<feature type="domain" description="Calcineurin-like phosphoesterase" evidence="9">
    <location>
        <begin position="4"/>
        <end position="163"/>
    </location>
</feature>
<dbReference type="Proteomes" id="UP000285310">
    <property type="component" value="Unassembled WGS sequence"/>
</dbReference>
<dbReference type="PANTHER" id="PTHR40942:SF4">
    <property type="entry name" value="CYTOCHROME C5"/>
    <property type="match status" value="1"/>
</dbReference>
<comment type="function">
    <text evidence="1">Hydrolyzes diadenosine 5',5'''-P1,P4-tetraphosphate to yield ADP.</text>
</comment>
<evidence type="ECO:0000313" key="10">
    <source>
        <dbReference type="EMBL" id="ROO30089.1"/>
    </source>
</evidence>
<proteinExistence type="inferred from homology"/>
<organism evidence="10 11">
    <name type="scientific">Salinisphaera japonica YTM-1</name>
    <dbReference type="NCBI Taxonomy" id="1209778"/>
    <lineage>
        <taxon>Bacteria</taxon>
        <taxon>Pseudomonadati</taxon>
        <taxon>Pseudomonadota</taxon>
        <taxon>Gammaproteobacteria</taxon>
        <taxon>Salinisphaerales</taxon>
        <taxon>Salinisphaeraceae</taxon>
        <taxon>Salinisphaera</taxon>
    </lineage>
</organism>
<evidence type="ECO:0000313" key="11">
    <source>
        <dbReference type="Proteomes" id="UP000285310"/>
    </source>
</evidence>
<comment type="similarity">
    <text evidence="2">Belongs to the Ap4A hydrolase family.</text>
</comment>
<dbReference type="EMBL" id="AYKG01000012">
    <property type="protein sequence ID" value="ROO30089.1"/>
    <property type="molecule type" value="Genomic_DNA"/>
</dbReference>
<keyword evidence="4" id="KW-0378">Hydrolase</keyword>
<accession>A0A423PWX7</accession>
<dbReference type="NCBIfam" id="NF001204">
    <property type="entry name" value="PRK00166.1"/>
    <property type="match status" value="1"/>
</dbReference>
<evidence type="ECO:0000256" key="5">
    <source>
        <dbReference type="ARBA" id="ARBA00031248"/>
    </source>
</evidence>
<evidence type="ECO:0000256" key="4">
    <source>
        <dbReference type="ARBA" id="ARBA00022801"/>
    </source>
</evidence>
<evidence type="ECO:0000256" key="2">
    <source>
        <dbReference type="ARBA" id="ARBA00005419"/>
    </source>
</evidence>
<evidence type="ECO:0000256" key="6">
    <source>
        <dbReference type="ARBA" id="ARBA00032248"/>
    </source>
</evidence>
<evidence type="ECO:0000256" key="1">
    <source>
        <dbReference type="ARBA" id="ARBA00003413"/>
    </source>
</evidence>
<name>A0A423PWX7_9GAMM</name>
<protein>
    <recommendedName>
        <fullName evidence="3">bis(5'-nucleosyl)-tetraphosphatase (symmetrical)</fullName>
        <ecNumber evidence="3">3.6.1.41</ecNumber>
    </recommendedName>
    <alternativeName>
        <fullName evidence="6">Ap4A hydrolase</fullName>
    </alternativeName>
    <alternativeName>
        <fullName evidence="5">Diadenosine 5',5'''-P1,P4-tetraphosphate pyrophosphohydrolase</fullName>
    </alternativeName>
    <alternativeName>
        <fullName evidence="7">Diadenosine tetraphosphatase</fullName>
    </alternativeName>
</protein>
<dbReference type="InterPro" id="IPR029052">
    <property type="entry name" value="Metallo-depent_PP-like"/>
</dbReference>
<sequence length="273" mass="30564">MATFAIGDIHGSRDPLERLLARLHADYTVDALWFVGDLVNRGPDSAGVIRCIKALGGRAITVMGNHDLALLGILQRKDPKAHADASLHALLDASDAPELFEWLRHRPLIHTDTALGWTMVHAGLAPEWTQIEATERAHELEIALRAPDYANFLRDLFGNKPNRWADATAPVERLRYIANALTRIRFVDATGRLKMKYKKTIADAPDDHIPWFAHPMRRNHEQRIVFGHWSALDGVAWPEHNVWGIDTGAAWNGPLTAMRLDTPEPEFLSVPPS</sequence>
<keyword evidence="11" id="KW-1185">Reference proteome</keyword>
<evidence type="ECO:0000256" key="7">
    <source>
        <dbReference type="ARBA" id="ARBA00033210"/>
    </source>
</evidence>
<comment type="caution">
    <text evidence="10">The sequence shown here is derived from an EMBL/GenBank/DDBJ whole genome shotgun (WGS) entry which is preliminary data.</text>
</comment>
<comment type="catalytic activity">
    <reaction evidence="8">
        <text>P(1),P(4)-bis(5'-adenosyl) tetraphosphate + H2O = 2 ADP + 2 H(+)</text>
        <dbReference type="Rhea" id="RHEA:24252"/>
        <dbReference type="ChEBI" id="CHEBI:15377"/>
        <dbReference type="ChEBI" id="CHEBI:15378"/>
        <dbReference type="ChEBI" id="CHEBI:58141"/>
        <dbReference type="ChEBI" id="CHEBI:456216"/>
        <dbReference type="EC" id="3.6.1.41"/>
    </reaction>
</comment>
<dbReference type="PANTHER" id="PTHR40942">
    <property type="match status" value="1"/>
</dbReference>
<dbReference type="Gene3D" id="3.60.21.10">
    <property type="match status" value="1"/>
</dbReference>
<dbReference type="OrthoDB" id="9807890at2"/>
<dbReference type="GO" id="GO:0008803">
    <property type="term" value="F:bis(5'-nucleosyl)-tetraphosphatase (symmetrical) activity"/>
    <property type="evidence" value="ECO:0007669"/>
    <property type="project" value="UniProtKB-EC"/>
</dbReference>
<reference evidence="10 11" key="1">
    <citation type="submission" date="2013-10" db="EMBL/GenBank/DDBJ databases">
        <title>Salinisphaera japonica YTM-1 Genome Sequencing.</title>
        <authorList>
            <person name="Lai Q."/>
            <person name="Li C."/>
            <person name="Shao Z."/>
        </authorList>
    </citation>
    <scope>NUCLEOTIDE SEQUENCE [LARGE SCALE GENOMIC DNA]</scope>
    <source>
        <strain evidence="10 11">YTM-1</strain>
    </source>
</reference>
<dbReference type="InterPro" id="IPR004617">
    <property type="entry name" value="ApaH"/>
</dbReference>
<dbReference type="FunCoup" id="A0A423PWX7">
    <property type="interactions" value="192"/>
</dbReference>
<dbReference type="PIRSF" id="PIRSF000903">
    <property type="entry name" value="B5n-ttraPtase_sm"/>
    <property type="match status" value="1"/>
</dbReference>
<dbReference type="InterPro" id="IPR004843">
    <property type="entry name" value="Calcineurin-like_PHP"/>
</dbReference>
<evidence type="ECO:0000256" key="8">
    <source>
        <dbReference type="ARBA" id="ARBA00049417"/>
    </source>
</evidence>
<evidence type="ECO:0000259" key="9">
    <source>
        <dbReference type="Pfam" id="PF00149"/>
    </source>
</evidence>
<dbReference type="RefSeq" id="WP_123657646.1">
    <property type="nucleotide sequence ID" value="NZ_AYKG01000012.1"/>
</dbReference>
<dbReference type="Pfam" id="PF00149">
    <property type="entry name" value="Metallophos"/>
    <property type="match status" value="1"/>
</dbReference>
<evidence type="ECO:0000256" key="3">
    <source>
        <dbReference type="ARBA" id="ARBA00012506"/>
    </source>
</evidence>
<gene>
    <name evidence="10" type="ORF">SAJA_05560</name>
</gene>
<dbReference type="SUPFAM" id="SSF56300">
    <property type="entry name" value="Metallo-dependent phosphatases"/>
    <property type="match status" value="1"/>
</dbReference>
<dbReference type="EC" id="3.6.1.41" evidence="3"/>